<feature type="region of interest" description="Disordered" evidence="4">
    <location>
        <begin position="1"/>
        <end position="46"/>
    </location>
</feature>
<keyword evidence="6" id="KW-1185">Reference proteome</keyword>
<dbReference type="InterPro" id="IPR010414">
    <property type="entry name" value="FRG1"/>
</dbReference>
<dbReference type="STRING" id="983506.L8X2M4"/>
<evidence type="ECO:0000256" key="3">
    <source>
        <dbReference type="ARBA" id="ARBA00023242"/>
    </source>
</evidence>
<dbReference type="GO" id="GO:0071013">
    <property type="term" value="C:catalytic step 2 spliceosome"/>
    <property type="evidence" value="ECO:0007669"/>
    <property type="project" value="TreeGrafter"/>
</dbReference>
<sequence length="396" mass="45223">MTDKPKSKRLTFKGEKKSKKRKAREVDEDQREEDIDPGTWVQPETPEQILGPTFIIHDNGTPTCVAFDSTRNRINIQTLSSASSSSGETSKPLSIVPSDVHQVWVATRVAGSLTINLRTPEGKFLSCDALGLVSADREARGPQEEFTPVILPETDEQGNHMVAFKNIYEKYISVDEVAGGQTTLRGDSETVGFNERFWIRVQHEYKHKAGEEDRKKTGKTRPQEIDEVGSNHKFQAWGAGRSVVSVDDSKAVRWEFQCKARFVLIVCDTHSSRKPEKKEHYPRRYWIDGSSSRVTDFVSLSPARLPRLRASAVFFNAICEQKMYPQFWAIPVVNCILFNHFREQFTAQQHTQRPFYAKMWRYDTNQERSCDMDTKQSFGLWPRSPALAPNNLESSI</sequence>
<accession>L8X2M4</accession>
<comment type="subcellular location">
    <subcellularLocation>
        <location evidence="1">Nucleus</location>
        <location evidence="1">Nucleolus</location>
    </subcellularLocation>
</comment>
<dbReference type="Gene3D" id="2.80.10.50">
    <property type="match status" value="1"/>
</dbReference>
<dbReference type="GO" id="GO:0051015">
    <property type="term" value="F:actin filament binding"/>
    <property type="evidence" value="ECO:0007669"/>
    <property type="project" value="TreeGrafter"/>
</dbReference>
<dbReference type="InterPro" id="IPR008999">
    <property type="entry name" value="Actin-crosslinking"/>
</dbReference>
<dbReference type="Proteomes" id="UP000011668">
    <property type="component" value="Unassembled WGS sequence"/>
</dbReference>
<dbReference type="EMBL" id="AFRT01000290">
    <property type="protein sequence ID" value="ELU44581.1"/>
    <property type="molecule type" value="Genomic_DNA"/>
</dbReference>
<comment type="similarity">
    <text evidence="2">Belongs to the FRG1 family.</text>
</comment>
<dbReference type="OrthoDB" id="5539371at2759"/>
<evidence type="ECO:0000256" key="1">
    <source>
        <dbReference type="ARBA" id="ARBA00004604"/>
    </source>
</evidence>
<evidence type="ECO:0000256" key="2">
    <source>
        <dbReference type="ARBA" id="ARBA00010878"/>
    </source>
</evidence>
<dbReference type="Pfam" id="PF06229">
    <property type="entry name" value="FRG1"/>
    <property type="match status" value="1"/>
</dbReference>
<dbReference type="AlphaFoldDB" id="L8X2M4"/>
<dbReference type="SUPFAM" id="SSF50405">
    <property type="entry name" value="Actin-crosslinking proteins"/>
    <property type="match status" value="1"/>
</dbReference>
<evidence type="ECO:0000313" key="6">
    <source>
        <dbReference type="Proteomes" id="UP000011668"/>
    </source>
</evidence>
<protein>
    <submittedName>
        <fullName evidence="5">Putative actin-bundling protein</fullName>
    </submittedName>
</protein>
<dbReference type="PANTHER" id="PTHR12928:SF0">
    <property type="entry name" value="FSHD REGION GENE 1"/>
    <property type="match status" value="1"/>
</dbReference>
<evidence type="ECO:0000313" key="5">
    <source>
        <dbReference type="EMBL" id="ELU44581.1"/>
    </source>
</evidence>
<evidence type="ECO:0000256" key="4">
    <source>
        <dbReference type="SAM" id="MobiDB-lite"/>
    </source>
</evidence>
<dbReference type="OMA" id="NERFWIR"/>
<gene>
    <name evidence="5" type="ORF">AG1IA_01373</name>
</gene>
<proteinExistence type="inferred from homology"/>
<dbReference type="CDD" id="cd23339">
    <property type="entry name" value="beta-trefoil_FSCN_fungal_FRG1-like"/>
    <property type="match status" value="1"/>
</dbReference>
<name>L8X2M4_THACA</name>
<organism evidence="5 6">
    <name type="scientific">Thanatephorus cucumeris (strain AG1-IA)</name>
    <name type="common">Rice sheath blight fungus</name>
    <name type="synonym">Rhizoctonia solani</name>
    <dbReference type="NCBI Taxonomy" id="983506"/>
    <lineage>
        <taxon>Eukaryota</taxon>
        <taxon>Fungi</taxon>
        <taxon>Dikarya</taxon>
        <taxon>Basidiomycota</taxon>
        <taxon>Agaricomycotina</taxon>
        <taxon>Agaricomycetes</taxon>
        <taxon>Cantharellales</taxon>
        <taxon>Ceratobasidiaceae</taxon>
        <taxon>Rhizoctonia</taxon>
        <taxon>Rhizoctonia solani AG-1</taxon>
    </lineage>
</organism>
<keyword evidence="3" id="KW-0539">Nucleus</keyword>
<dbReference type="GO" id="GO:0005730">
    <property type="term" value="C:nucleolus"/>
    <property type="evidence" value="ECO:0007669"/>
    <property type="project" value="UniProtKB-SubCell"/>
</dbReference>
<comment type="caution">
    <text evidence="5">The sequence shown here is derived from an EMBL/GenBank/DDBJ whole genome shotgun (WGS) entry which is preliminary data.</text>
</comment>
<feature type="compositionally biased region" description="Basic residues" evidence="4">
    <location>
        <begin position="1"/>
        <end position="23"/>
    </location>
</feature>
<feature type="compositionally biased region" description="Acidic residues" evidence="4">
    <location>
        <begin position="26"/>
        <end position="36"/>
    </location>
</feature>
<dbReference type="PANTHER" id="PTHR12928">
    <property type="entry name" value="FRG1 PROTEIN"/>
    <property type="match status" value="1"/>
</dbReference>
<dbReference type="HOGENOM" id="CLU_696727_0_0_1"/>
<reference evidence="5 6" key="1">
    <citation type="journal article" date="2013" name="Nat. Commun.">
        <title>The evolution and pathogenic mechanisms of the rice sheath blight pathogen.</title>
        <authorList>
            <person name="Zheng A."/>
            <person name="Lin R."/>
            <person name="Xu L."/>
            <person name="Qin P."/>
            <person name="Tang C."/>
            <person name="Ai P."/>
            <person name="Zhang D."/>
            <person name="Liu Y."/>
            <person name="Sun Z."/>
            <person name="Feng H."/>
            <person name="Wang Y."/>
            <person name="Chen Y."/>
            <person name="Liang X."/>
            <person name="Fu R."/>
            <person name="Li Q."/>
            <person name="Zhang J."/>
            <person name="Yu X."/>
            <person name="Xie Z."/>
            <person name="Ding L."/>
            <person name="Guan P."/>
            <person name="Tang J."/>
            <person name="Liang Y."/>
            <person name="Wang S."/>
            <person name="Deng Q."/>
            <person name="Li S."/>
            <person name="Zhu J."/>
            <person name="Wang L."/>
            <person name="Liu H."/>
            <person name="Li P."/>
        </authorList>
    </citation>
    <scope>NUCLEOTIDE SEQUENCE [LARGE SCALE GENOMIC DNA]</scope>
    <source>
        <strain evidence="6">AG-1 IA</strain>
    </source>
</reference>